<dbReference type="Pfam" id="PF23463">
    <property type="entry name" value="WWE_2"/>
    <property type="match status" value="1"/>
</dbReference>
<dbReference type="InterPro" id="IPR029058">
    <property type="entry name" value="AB_hydrolase_fold"/>
</dbReference>
<reference evidence="3" key="1">
    <citation type="submission" date="2021-12" db="EMBL/GenBank/DDBJ databases">
        <title>Prjna785345.</title>
        <authorList>
            <person name="Rujirawat T."/>
            <person name="Krajaejun T."/>
        </authorList>
    </citation>
    <scope>NUCLEOTIDE SEQUENCE</scope>
    <source>
        <strain evidence="3">Pi057C3</strain>
    </source>
</reference>
<feature type="domain" description="DDHD" evidence="2">
    <location>
        <begin position="919"/>
        <end position="1141"/>
    </location>
</feature>
<organism evidence="3 4">
    <name type="scientific">Pythium insidiosum</name>
    <name type="common">Pythiosis disease agent</name>
    <dbReference type="NCBI Taxonomy" id="114742"/>
    <lineage>
        <taxon>Eukaryota</taxon>
        <taxon>Sar</taxon>
        <taxon>Stramenopiles</taxon>
        <taxon>Oomycota</taxon>
        <taxon>Peronosporomycetes</taxon>
        <taxon>Pythiales</taxon>
        <taxon>Pythiaceae</taxon>
        <taxon>Pythium</taxon>
    </lineage>
</organism>
<dbReference type="GO" id="GO:0004620">
    <property type="term" value="F:phospholipase activity"/>
    <property type="evidence" value="ECO:0007669"/>
    <property type="project" value="TreeGrafter"/>
</dbReference>
<dbReference type="PANTHER" id="PTHR23509:SF10">
    <property type="entry name" value="LD21067P"/>
    <property type="match status" value="1"/>
</dbReference>
<name>A0AAD5Q5B0_PYTIN</name>
<keyword evidence="4" id="KW-1185">Reference proteome</keyword>
<dbReference type="GO" id="GO:0005737">
    <property type="term" value="C:cytoplasm"/>
    <property type="evidence" value="ECO:0007669"/>
    <property type="project" value="TreeGrafter"/>
</dbReference>
<protein>
    <recommendedName>
        <fullName evidence="2">DDHD domain-containing protein</fullName>
    </recommendedName>
</protein>
<dbReference type="EMBL" id="JAKCXM010000206">
    <property type="protein sequence ID" value="KAJ0398705.1"/>
    <property type="molecule type" value="Genomic_DNA"/>
</dbReference>
<evidence type="ECO:0000313" key="4">
    <source>
        <dbReference type="Proteomes" id="UP001209570"/>
    </source>
</evidence>
<dbReference type="Gene3D" id="3.40.50.1820">
    <property type="entry name" value="alpha/beta hydrolase"/>
    <property type="match status" value="1"/>
</dbReference>
<dbReference type="InterPro" id="IPR004177">
    <property type="entry name" value="DDHD_dom"/>
</dbReference>
<feature type="compositionally biased region" description="Basic residues" evidence="1">
    <location>
        <begin position="885"/>
        <end position="900"/>
    </location>
</feature>
<feature type="compositionally biased region" description="Basic and acidic residues" evidence="1">
    <location>
        <begin position="767"/>
        <end position="776"/>
    </location>
</feature>
<dbReference type="SMART" id="SM01127">
    <property type="entry name" value="DDHD"/>
    <property type="match status" value="1"/>
</dbReference>
<feature type="compositionally biased region" description="Low complexity" evidence="1">
    <location>
        <begin position="326"/>
        <end position="348"/>
    </location>
</feature>
<feature type="region of interest" description="Disordered" evidence="1">
    <location>
        <begin position="791"/>
        <end position="913"/>
    </location>
</feature>
<evidence type="ECO:0000256" key="1">
    <source>
        <dbReference type="SAM" id="MobiDB-lite"/>
    </source>
</evidence>
<dbReference type="InterPro" id="IPR058055">
    <property type="entry name" value="PA-PLA1"/>
</dbReference>
<dbReference type="Pfam" id="PF00561">
    <property type="entry name" value="Abhydrolase_1"/>
    <property type="match status" value="1"/>
</dbReference>
<comment type="caution">
    <text evidence="3">The sequence shown here is derived from an EMBL/GenBank/DDBJ whole genome shotgun (WGS) entry which is preliminary data.</text>
</comment>
<dbReference type="InterPro" id="IPR000073">
    <property type="entry name" value="AB_hydrolase_1"/>
</dbReference>
<evidence type="ECO:0000313" key="3">
    <source>
        <dbReference type="EMBL" id="KAJ0398705.1"/>
    </source>
</evidence>
<dbReference type="Proteomes" id="UP001209570">
    <property type="component" value="Unassembled WGS sequence"/>
</dbReference>
<feature type="compositionally biased region" description="Low complexity" evidence="1">
    <location>
        <begin position="831"/>
        <end position="840"/>
    </location>
</feature>
<evidence type="ECO:0000259" key="2">
    <source>
        <dbReference type="PROSITE" id="PS51043"/>
    </source>
</evidence>
<feature type="compositionally biased region" description="Acidic residues" evidence="1">
    <location>
        <begin position="748"/>
        <end position="766"/>
    </location>
</feature>
<feature type="compositionally biased region" description="Low complexity" evidence="1">
    <location>
        <begin position="848"/>
        <end position="860"/>
    </location>
</feature>
<dbReference type="SUPFAM" id="SSF53474">
    <property type="entry name" value="alpha/beta-Hydrolases"/>
    <property type="match status" value="1"/>
</dbReference>
<feature type="region of interest" description="Disordered" evidence="1">
    <location>
        <begin position="326"/>
        <end position="351"/>
    </location>
</feature>
<sequence length="1517" mass="171112">MYHVAEIVRDAKRAMDERYEGGGVSPWVAYTPLPFLYALSGQISQTMQRKAPDLVKRAAVRTRDCVADAVLQCRDWRLGTTRRGQLLFYAVKARVEHSELPPALAPIRAHVAVPALHGVEGLARFVTSEELPELYFVAKTSMTRHVLLRTFVLPPLSAVEGLVRYLVILPTQVVFPSREEIESRTDLFLDMSTSQLQTLVEYIYSATEVLDQHWSMVQWNILGRGPYESLSIERRRDVMRSIVQRMRIIESRFKLFEFMATIKLQNEMLYADLRDAYPLSGGVPLDDDEIAANEALRHELDEQNQHSFPCWFYRKTELTPPTVLSATPADQQQTTTASTPSSSSSSSSKAKWIEFPPHENRRLERHFRFYHRQKTLRRLPLPSPIVLVDEGRHEVNMETMEMTPVYWTAVEKLEVRRSMWLYAQRNYGLAPYNPTAAAVLEQAFTYYLAFQDDERQRLRRAGARESSRSKRQATCSLSVPVEGHLVEFKGPLDIMQYKRLLAGTTPFTSKRRVYRGDPRVRGDPKTLETWKHAMASADKQPSTGTSLPANEDDADIEADVDHLVLIVHGIGDALKTIDLINVVTLRSIIDCATSLRTLHREALRSAHFERLGEKHPRVEFLPIEWHSKLHIAGLDNAIRDVTLPAIPKLREFANDTVLDVLFFMSPMFHRVILEHVANEMNRVVSLFQDRNKGWRRRGDGRVPRRKKVSIIAHSLGAIISFDVLNHQVVPPPVPRGATATKWPNADLHEEEEEEESDNEEENGDDYSGDRLHDESCDDSRGFEALIVEQLQQRSRSDSECLHSRASRKPVSVKLPQRTRAKPKTSPPPTTSSPSAVSTATKRSRSRASHSPSIHSHLHPLAPFRNTTRRRSSRSSDAATTSPRPTPKRARPRRRGLRRHAHESSTCAQSPAPPSAVPQLVFDVENLFCFGSPVGLFLNVRGQHIDRDFRLPTCLRLFNIYHPYDPVAYRIEPILNPRRAHSKAAIIRTFEGKLRFQYQIRNSFRRMWQKLRHWRRNFETQVECAVRSIGLVETATPLLGYDSTASAPGVSVAAPTSTTELEHSSPSQRGAMLLLPTDREDEGDHVDNYEVYGRLCQGLPIDYSLQENEIEITNEYLFALTAHVIYWGNRDASLFVAQKMILEPPEHQDGDEDDDEDDRDGWGVDCELSAAEITGDACTGSISSAFSSPGVDCYSRPAVSLASETMAVMTRCAAQRALHVARSSARQFSNVSALLPESMASVRVRVADGVELHAVVPKQRPAEPPTLGVSPVLCLPSAFGSVAHNFRLQFAGLENDFEFLGVDPRGYGYSRPPQRDFPADYFARDADDVVRALDALKYEKCSILGWSAGANTGAVLAARYPDRVDRLVLINGNAFVDSDDLDVYSAVEDINKWQTAAREEGISIYGADALQQGWSAMLQRLRAINDDDGGDLYCGSLPQIRCKTLVVSAGRDRLVPEYHGEYLSERIMHSRLHSFPTGRHDVHIQEAAAFNDLLKTFLTEPDDKHTQSREYVARPATS</sequence>
<dbReference type="GO" id="GO:0046872">
    <property type="term" value="F:metal ion binding"/>
    <property type="evidence" value="ECO:0007669"/>
    <property type="project" value="InterPro"/>
</dbReference>
<accession>A0AAD5Q5B0</accession>
<gene>
    <name evidence="3" type="ORF">P43SY_004122</name>
</gene>
<dbReference type="PROSITE" id="PS51043">
    <property type="entry name" value="DDHD"/>
    <property type="match status" value="1"/>
</dbReference>
<feature type="region of interest" description="Disordered" evidence="1">
    <location>
        <begin position="732"/>
        <end position="776"/>
    </location>
</feature>
<dbReference type="Pfam" id="PF02862">
    <property type="entry name" value="DDHD"/>
    <property type="match status" value="1"/>
</dbReference>
<dbReference type="InterPro" id="IPR057826">
    <property type="entry name" value="WWE_C20G8.02"/>
</dbReference>
<dbReference type="PANTHER" id="PTHR23509">
    <property type="entry name" value="PA-PL1 PHOSPHOLIPASE FAMILY"/>
    <property type="match status" value="1"/>
</dbReference>
<proteinExistence type="predicted"/>